<organism evidence="1 2">
    <name type="scientific">Durusdinium trenchii</name>
    <dbReference type="NCBI Taxonomy" id="1381693"/>
    <lineage>
        <taxon>Eukaryota</taxon>
        <taxon>Sar</taxon>
        <taxon>Alveolata</taxon>
        <taxon>Dinophyceae</taxon>
        <taxon>Suessiales</taxon>
        <taxon>Symbiodiniaceae</taxon>
        <taxon>Durusdinium</taxon>
    </lineage>
</organism>
<dbReference type="Proteomes" id="UP001642484">
    <property type="component" value="Unassembled WGS sequence"/>
</dbReference>
<evidence type="ECO:0000313" key="2">
    <source>
        <dbReference type="Proteomes" id="UP001642484"/>
    </source>
</evidence>
<keyword evidence="2" id="KW-1185">Reference proteome</keyword>
<evidence type="ECO:0000313" key="1">
    <source>
        <dbReference type="EMBL" id="CAK9092272.1"/>
    </source>
</evidence>
<gene>
    <name evidence="1" type="ORF">CCMP2556_LOCUS44191</name>
</gene>
<name>A0ABP0QZC8_9DINO</name>
<reference evidence="1 2" key="1">
    <citation type="submission" date="2024-02" db="EMBL/GenBank/DDBJ databases">
        <authorList>
            <person name="Chen Y."/>
            <person name="Shah S."/>
            <person name="Dougan E. K."/>
            <person name="Thang M."/>
            <person name="Chan C."/>
        </authorList>
    </citation>
    <scope>NUCLEOTIDE SEQUENCE [LARGE SCALE GENOMIC DNA]</scope>
</reference>
<proteinExistence type="predicted"/>
<comment type="caution">
    <text evidence="1">The sequence shown here is derived from an EMBL/GenBank/DDBJ whole genome shotgun (WGS) entry which is preliminary data.</text>
</comment>
<dbReference type="EMBL" id="CAXAMN010025051">
    <property type="protein sequence ID" value="CAK9092272.1"/>
    <property type="molecule type" value="Genomic_DNA"/>
</dbReference>
<accession>A0ABP0QZC8</accession>
<protein>
    <submittedName>
        <fullName evidence="1">Uncharacterized protein</fullName>
    </submittedName>
</protein>
<sequence length="455" mass="50728">MEVRDLVCYDSDVKDTVVGVKEFQVAAALLDGQQELLGQQVHSQWGPVHLFELCLTFGLFDTAWAMAEKGVRGCRLEAYHLKRNVASTVERWTSWSLDCQCKAWQVCDLCCFGFPVNEGVWMKDWDASLMDAADAARESAKKPLLRATLDAFRSGDGAPSFAPFAISEDALVHLLDIAILTGDQTVAMRCAEQSKLRPLRRWRSHDVFEFSTRRWLPLTDEVSFYGWSYELRAPHILTAALAVGGTFDGLWLSVGEAMPFREALTLCGALPGRPHRTSWAPEGRNNLGSLFLTPLGAKRIEHAQAANIPLDHFGVRCLIEDPLCGRSSPCLSFIDLAILLGRPDLAELATSQAPMLSQEGCRAIERWARPSPERWALVAIRALTLSWRREVTKAVAVYQAMKQYGGFCPVFLVDEVVVFSMSTDIMDQLNLWEAVKMTGWAHLGRRANLLSHSAK</sequence>